<dbReference type="GO" id="GO:0042941">
    <property type="term" value="P:D-alanine transmembrane transport"/>
    <property type="evidence" value="ECO:0007669"/>
    <property type="project" value="TreeGrafter"/>
</dbReference>
<protein>
    <submittedName>
        <fullName evidence="6">ABC transporter ATP-binding protein</fullName>
    </submittedName>
</protein>
<evidence type="ECO:0000313" key="6">
    <source>
        <dbReference type="EMBL" id="TFZ07463.1"/>
    </source>
</evidence>
<dbReference type="GO" id="GO:0005304">
    <property type="term" value="F:L-valine transmembrane transporter activity"/>
    <property type="evidence" value="ECO:0007669"/>
    <property type="project" value="TreeGrafter"/>
</dbReference>
<evidence type="ECO:0000256" key="3">
    <source>
        <dbReference type="ARBA" id="ARBA00022741"/>
    </source>
</evidence>
<dbReference type="AlphaFoldDB" id="A0A4Z0C782"/>
<dbReference type="Proteomes" id="UP000298180">
    <property type="component" value="Unassembled WGS sequence"/>
</dbReference>
<dbReference type="InterPro" id="IPR027417">
    <property type="entry name" value="P-loop_NTPase"/>
</dbReference>
<proteinExistence type="predicted"/>
<dbReference type="InterPro" id="IPR003439">
    <property type="entry name" value="ABC_transporter-like_ATP-bd"/>
</dbReference>
<dbReference type="InterPro" id="IPR051120">
    <property type="entry name" value="ABC_AA/LPS_Transport"/>
</dbReference>
<dbReference type="GO" id="GO:0016887">
    <property type="term" value="F:ATP hydrolysis activity"/>
    <property type="evidence" value="ECO:0007669"/>
    <property type="project" value="InterPro"/>
</dbReference>
<dbReference type="GO" id="GO:1903806">
    <property type="term" value="P:L-isoleucine import across plasma membrane"/>
    <property type="evidence" value="ECO:0007669"/>
    <property type="project" value="TreeGrafter"/>
</dbReference>
<keyword evidence="1" id="KW-0813">Transport</keyword>
<reference evidence="6 7" key="1">
    <citation type="submission" date="2019-03" db="EMBL/GenBank/DDBJ databases">
        <title>Ramlibacter henchirensis DSM 14656, whole genome shotgun sequence.</title>
        <authorList>
            <person name="Zhang X."/>
            <person name="Feng G."/>
            <person name="Zhu H."/>
        </authorList>
    </citation>
    <scope>NUCLEOTIDE SEQUENCE [LARGE SCALE GENOMIC DNA]</scope>
    <source>
        <strain evidence="6 7">DSM 14656</strain>
    </source>
</reference>
<dbReference type="Gene3D" id="3.40.50.300">
    <property type="entry name" value="P-loop containing nucleotide triphosphate hydrolases"/>
    <property type="match status" value="1"/>
</dbReference>
<comment type="caution">
    <text evidence="6">The sequence shown here is derived from an EMBL/GenBank/DDBJ whole genome shotgun (WGS) entry which is preliminary data.</text>
</comment>
<dbReference type="GO" id="GO:0015192">
    <property type="term" value="F:L-phenylalanine transmembrane transporter activity"/>
    <property type="evidence" value="ECO:0007669"/>
    <property type="project" value="TreeGrafter"/>
</dbReference>
<sequence>MAHPHVPDPGSPVLSARGLTRSFGAVQAAADVSIDVQQGERLCLIGSNGAGKTTFVNMVTGYLKPTSGRIHLAGEDVTHRSPREITRRGVARSFQIPQLCLHMTVLENILTALHCSGAHAHFLRAARDAGSLARCHELLSSFGLAAHAQRPARELPGGVRKLLDIAIALTGHPRLLLLDEPTSGVSAQEKFGTMDTVVRAIETHQDRSPVTVVFVEHDMDIVRRYATRVAAFYNGRVIADGACDKVLGDADVRKYVTGSARSREGAQA</sequence>
<name>A0A4Z0C782_9BURK</name>
<dbReference type="GO" id="GO:0005524">
    <property type="term" value="F:ATP binding"/>
    <property type="evidence" value="ECO:0007669"/>
    <property type="project" value="UniProtKB-KW"/>
</dbReference>
<dbReference type="GO" id="GO:0005886">
    <property type="term" value="C:plasma membrane"/>
    <property type="evidence" value="ECO:0007669"/>
    <property type="project" value="TreeGrafter"/>
</dbReference>
<dbReference type="SMART" id="SM00382">
    <property type="entry name" value="AAA"/>
    <property type="match status" value="1"/>
</dbReference>
<dbReference type="PANTHER" id="PTHR45772:SF7">
    <property type="entry name" value="AMINO ACID ABC TRANSPORTER ATP-BINDING PROTEIN"/>
    <property type="match status" value="1"/>
</dbReference>
<dbReference type="Pfam" id="PF00005">
    <property type="entry name" value="ABC_tran"/>
    <property type="match status" value="1"/>
</dbReference>
<evidence type="ECO:0000256" key="2">
    <source>
        <dbReference type="ARBA" id="ARBA00022475"/>
    </source>
</evidence>
<keyword evidence="2" id="KW-0472">Membrane</keyword>
<keyword evidence="3" id="KW-0547">Nucleotide-binding</keyword>
<dbReference type="GO" id="GO:0015188">
    <property type="term" value="F:L-isoleucine transmembrane transporter activity"/>
    <property type="evidence" value="ECO:0007669"/>
    <property type="project" value="TreeGrafter"/>
</dbReference>
<dbReference type="EMBL" id="SMLM01000001">
    <property type="protein sequence ID" value="TFZ07463.1"/>
    <property type="molecule type" value="Genomic_DNA"/>
</dbReference>
<dbReference type="OrthoDB" id="8716732at2"/>
<dbReference type="CDD" id="cd03219">
    <property type="entry name" value="ABC_Mj1267_LivG_branched"/>
    <property type="match status" value="1"/>
</dbReference>
<gene>
    <name evidence="6" type="ORF">EZ313_02845</name>
</gene>
<dbReference type="InterPro" id="IPR003593">
    <property type="entry name" value="AAA+_ATPase"/>
</dbReference>
<feature type="domain" description="ABC transporter" evidence="5">
    <location>
        <begin position="14"/>
        <end position="259"/>
    </location>
</feature>
<dbReference type="PROSITE" id="PS50893">
    <property type="entry name" value="ABC_TRANSPORTER_2"/>
    <property type="match status" value="1"/>
</dbReference>
<keyword evidence="2" id="KW-1003">Cell membrane</keyword>
<evidence type="ECO:0000313" key="7">
    <source>
        <dbReference type="Proteomes" id="UP000298180"/>
    </source>
</evidence>
<dbReference type="PANTHER" id="PTHR45772">
    <property type="entry name" value="CONSERVED COMPONENT OF ABC TRANSPORTER FOR NATURAL AMINO ACIDS-RELATED"/>
    <property type="match status" value="1"/>
</dbReference>
<dbReference type="SUPFAM" id="SSF52540">
    <property type="entry name" value="P-loop containing nucleoside triphosphate hydrolases"/>
    <property type="match status" value="1"/>
</dbReference>
<keyword evidence="4 6" id="KW-0067">ATP-binding</keyword>
<organism evidence="6 7">
    <name type="scientific">Ramlibacter henchirensis</name>
    <dbReference type="NCBI Taxonomy" id="204072"/>
    <lineage>
        <taxon>Bacteria</taxon>
        <taxon>Pseudomonadati</taxon>
        <taxon>Pseudomonadota</taxon>
        <taxon>Betaproteobacteria</taxon>
        <taxon>Burkholderiales</taxon>
        <taxon>Comamonadaceae</taxon>
        <taxon>Ramlibacter</taxon>
    </lineage>
</organism>
<evidence type="ECO:0000256" key="1">
    <source>
        <dbReference type="ARBA" id="ARBA00022448"/>
    </source>
</evidence>
<keyword evidence="7" id="KW-1185">Reference proteome</keyword>
<evidence type="ECO:0000256" key="4">
    <source>
        <dbReference type="ARBA" id="ARBA00022840"/>
    </source>
</evidence>
<dbReference type="GO" id="GO:1903805">
    <property type="term" value="P:L-valine import across plasma membrane"/>
    <property type="evidence" value="ECO:0007669"/>
    <property type="project" value="TreeGrafter"/>
</dbReference>
<evidence type="ECO:0000259" key="5">
    <source>
        <dbReference type="PROSITE" id="PS50893"/>
    </source>
</evidence>
<accession>A0A4Z0C782</accession>
<dbReference type="GO" id="GO:0015808">
    <property type="term" value="P:L-alanine transport"/>
    <property type="evidence" value="ECO:0007669"/>
    <property type="project" value="TreeGrafter"/>
</dbReference>